<accession>A0A8J2R8I8</accession>
<protein>
    <submittedName>
        <fullName evidence="1">(African queen) hypothetical protein</fullName>
    </submittedName>
</protein>
<sequence>MLSPQFNFPPESYSAVFTVSGDVANANVNKVSDIETRAASPESILQQPSASLLNCFDCAFRNGVKILRKEKKPRKPKDIFEQKELVLGHLGFP</sequence>
<keyword evidence="2" id="KW-1185">Reference proteome</keyword>
<name>A0A8J2R8I8_9NEOP</name>
<evidence type="ECO:0000313" key="1">
    <source>
        <dbReference type="EMBL" id="CAG9585366.1"/>
    </source>
</evidence>
<dbReference type="Proteomes" id="UP000789524">
    <property type="component" value="Unassembled WGS sequence"/>
</dbReference>
<organism evidence="1 2">
    <name type="scientific">Danaus chrysippus</name>
    <name type="common">African queen</name>
    <dbReference type="NCBI Taxonomy" id="151541"/>
    <lineage>
        <taxon>Eukaryota</taxon>
        <taxon>Metazoa</taxon>
        <taxon>Ecdysozoa</taxon>
        <taxon>Arthropoda</taxon>
        <taxon>Hexapoda</taxon>
        <taxon>Insecta</taxon>
        <taxon>Pterygota</taxon>
        <taxon>Neoptera</taxon>
        <taxon>Endopterygota</taxon>
        <taxon>Lepidoptera</taxon>
        <taxon>Glossata</taxon>
        <taxon>Ditrysia</taxon>
        <taxon>Papilionoidea</taxon>
        <taxon>Nymphalidae</taxon>
        <taxon>Danainae</taxon>
        <taxon>Danaini</taxon>
        <taxon>Danaina</taxon>
        <taxon>Danaus</taxon>
        <taxon>Anosia</taxon>
    </lineage>
</organism>
<evidence type="ECO:0000313" key="2">
    <source>
        <dbReference type="Proteomes" id="UP000789524"/>
    </source>
</evidence>
<comment type="caution">
    <text evidence="1">The sequence shown here is derived from an EMBL/GenBank/DDBJ whole genome shotgun (WGS) entry which is preliminary data.</text>
</comment>
<gene>
    <name evidence="1" type="ORF">DCHRY22_LOCUS15794</name>
</gene>
<dbReference type="AlphaFoldDB" id="A0A8J2R8I8"/>
<dbReference type="OrthoDB" id="338650at2759"/>
<reference evidence="1" key="1">
    <citation type="submission" date="2021-09" db="EMBL/GenBank/DDBJ databases">
        <authorList>
            <person name="Martin H S."/>
        </authorList>
    </citation>
    <scope>NUCLEOTIDE SEQUENCE</scope>
</reference>
<dbReference type="EMBL" id="CAKASE010000083">
    <property type="protein sequence ID" value="CAG9585366.1"/>
    <property type="molecule type" value="Genomic_DNA"/>
</dbReference>
<proteinExistence type="predicted"/>